<protein>
    <submittedName>
        <fullName evidence="2">Uncharacterized protein</fullName>
    </submittedName>
</protein>
<proteinExistence type="predicted"/>
<evidence type="ECO:0000313" key="2">
    <source>
        <dbReference type="EMBL" id="KGR79259.1"/>
    </source>
</evidence>
<keyword evidence="1" id="KW-0472">Membrane</keyword>
<keyword evidence="1" id="KW-1133">Transmembrane helix</keyword>
<keyword evidence="1" id="KW-0812">Transmembrane</keyword>
<dbReference type="eggNOG" id="ENOG502ZEES">
    <property type="taxonomic scope" value="Bacteria"/>
</dbReference>
<sequence length="150" mass="17215">MRKQVGYFAGGFLVILLTIIISYQDGHENGEKRMVAVLGNAVYNVWESYYEIVEDSNREMTIDSISRMNDRLISVKAYSNVVDRTVGEEVLLPIADKLLNIGKVIENNYRENGNLDKEKYKETVEEIEKVNTLLTEIYYIPNSEGKVNLK</sequence>
<evidence type="ECO:0000256" key="1">
    <source>
        <dbReference type="SAM" id="Phobius"/>
    </source>
</evidence>
<dbReference type="OrthoDB" id="2974515at2"/>
<dbReference type="EMBL" id="JPVO01000025">
    <property type="protein sequence ID" value="KGR79259.1"/>
    <property type="molecule type" value="Genomic_DNA"/>
</dbReference>
<feature type="transmembrane region" description="Helical" evidence="1">
    <location>
        <begin position="6"/>
        <end position="23"/>
    </location>
</feature>
<keyword evidence="3" id="KW-1185">Reference proteome</keyword>
<dbReference type="RefSeq" id="WP_036197096.1">
    <property type="nucleotide sequence ID" value="NZ_AVCY01000031.1"/>
</dbReference>
<gene>
    <name evidence="2" type="ORF">CD33_00500</name>
</gene>
<comment type="caution">
    <text evidence="2">The sequence shown here is derived from an EMBL/GenBank/DDBJ whole genome shotgun (WGS) entry which is preliminary data.</text>
</comment>
<dbReference type="Proteomes" id="UP000030408">
    <property type="component" value="Unassembled WGS sequence"/>
</dbReference>
<dbReference type="AlphaFoldDB" id="A0A0A3I3F9"/>
<name>A0A0A3I3F9_9BACL</name>
<evidence type="ECO:0000313" key="3">
    <source>
        <dbReference type="Proteomes" id="UP000030408"/>
    </source>
</evidence>
<reference evidence="2 3" key="1">
    <citation type="submission" date="2014-02" db="EMBL/GenBank/DDBJ databases">
        <title>Draft genome sequence of Lysinibacillus sinduriensis JCM 15800.</title>
        <authorList>
            <person name="Zhang F."/>
            <person name="Wang G."/>
            <person name="Zhang L."/>
        </authorList>
    </citation>
    <scope>NUCLEOTIDE SEQUENCE [LARGE SCALE GENOMIC DNA]</scope>
    <source>
        <strain evidence="2 3">JCM 15800</strain>
    </source>
</reference>
<accession>A0A0A3I3F9</accession>
<organism evidence="2 3">
    <name type="scientific">Ureibacillus sinduriensis BLB-1 = JCM 15800</name>
    <dbReference type="NCBI Taxonomy" id="1384057"/>
    <lineage>
        <taxon>Bacteria</taxon>
        <taxon>Bacillati</taxon>
        <taxon>Bacillota</taxon>
        <taxon>Bacilli</taxon>
        <taxon>Bacillales</taxon>
        <taxon>Caryophanaceae</taxon>
        <taxon>Ureibacillus</taxon>
    </lineage>
</organism>